<protein>
    <submittedName>
        <fullName evidence="1">Uncharacterized protein</fullName>
    </submittedName>
</protein>
<evidence type="ECO:0000313" key="1">
    <source>
        <dbReference type="EMBL" id="QNN49082.1"/>
    </source>
</evidence>
<dbReference type="RefSeq" id="WP_166102884.1">
    <property type="nucleotide sequence ID" value="NZ_BMMY01000006.1"/>
</dbReference>
<organism evidence="1 2">
    <name type="scientific">Phycicoccus endophyticus</name>
    <dbReference type="NCBI Taxonomy" id="1690220"/>
    <lineage>
        <taxon>Bacteria</taxon>
        <taxon>Bacillati</taxon>
        <taxon>Actinomycetota</taxon>
        <taxon>Actinomycetes</taxon>
        <taxon>Micrococcales</taxon>
        <taxon>Intrasporangiaceae</taxon>
        <taxon>Phycicoccus</taxon>
    </lineage>
</organism>
<dbReference type="KEGG" id="pei:H9L10_12690"/>
<gene>
    <name evidence="1" type="ORF">H9L10_12690</name>
</gene>
<reference evidence="1 2" key="1">
    <citation type="submission" date="2020-08" db="EMBL/GenBank/DDBJ databases">
        <title>Genome sequence of Phycicoccus endophyticus JCM 31784T.</title>
        <authorList>
            <person name="Hyun D.-W."/>
            <person name="Bae J.-W."/>
        </authorList>
    </citation>
    <scope>NUCLEOTIDE SEQUENCE [LARGE SCALE GENOMIC DNA]</scope>
    <source>
        <strain evidence="1 2">JCM 31784</strain>
    </source>
</reference>
<accession>A0A7G9R0F7</accession>
<dbReference type="AlphaFoldDB" id="A0A7G9R0F7"/>
<proteinExistence type="predicted"/>
<dbReference type="Proteomes" id="UP000515976">
    <property type="component" value="Chromosome"/>
</dbReference>
<keyword evidence="2" id="KW-1185">Reference proteome</keyword>
<dbReference type="EMBL" id="CP060712">
    <property type="protein sequence ID" value="QNN49082.1"/>
    <property type="molecule type" value="Genomic_DNA"/>
</dbReference>
<name>A0A7G9R0F7_9MICO</name>
<evidence type="ECO:0000313" key="2">
    <source>
        <dbReference type="Proteomes" id="UP000515976"/>
    </source>
</evidence>
<sequence length="55" mass="5851">MNAATLSVQKARALAANLRAAHAPDRGYDGRVDHDLVRAAQEARTLAQASAPRII</sequence>